<dbReference type="RefSeq" id="WP_256538781.1">
    <property type="nucleotide sequence ID" value="NZ_JANHOH010000002.1"/>
</dbReference>
<gene>
    <name evidence="1" type="ORF">NPE20_11455</name>
</gene>
<comment type="caution">
    <text evidence="1">The sequence shown here is derived from an EMBL/GenBank/DDBJ whole genome shotgun (WGS) entry which is preliminary data.</text>
</comment>
<name>A0ABT1T3R1_9SPHI</name>
<sequence length="330" mass="36076">MLKSLNENNLNIILIFVVFISLTSCDLVKKGADLKELNKNANEKTLSMIGYQPIDPIQVSHVNNSKDTISLNSLLSNFPNEATRIAVGEITQNGSTSFGPFSIARTGRSYSVILDYIKYTTNSLSVTYSEARQPRKIGDSTYLRLEQRLQTAYGAVSGISNELIGKYNNGKHVDTTEFKNVKIKLPVYIGVGLRIQASITVLGDSVNLSSLYSIGAAASQHKLSGTLIIQTLGISGEDISPLMPLPDQINESTIQAAMQSLATIKSKIYNKDRIIISPQVVAFKLSFSIDKAKDLIEAALQSNPPEIVYMGKDKIIIRINDAVETQTISD</sequence>
<dbReference type="PROSITE" id="PS51257">
    <property type="entry name" value="PROKAR_LIPOPROTEIN"/>
    <property type="match status" value="1"/>
</dbReference>
<proteinExistence type="predicted"/>
<accession>A0ABT1T3R1</accession>
<organism evidence="1 2">
    <name type="scientific">Mucilaginibacter aquariorum</name>
    <dbReference type="NCBI Taxonomy" id="2967225"/>
    <lineage>
        <taxon>Bacteria</taxon>
        <taxon>Pseudomonadati</taxon>
        <taxon>Bacteroidota</taxon>
        <taxon>Sphingobacteriia</taxon>
        <taxon>Sphingobacteriales</taxon>
        <taxon>Sphingobacteriaceae</taxon>
        <taxon>Mucilaginibacter</taxon>
    </lineage>
</organism>
<evidence type="ECO:0000313" key="1">
    <source>
        <dbReference type="EMBL" id="MCQ6958583.1"/>
    </source>
</evidence>
<dbReference type="EMBL" id="JANHOH010000002">
    <property type="protein sequence ID" value="MCQ6958583.1"/>
    <property type="molecule type" value="Genomic_DNA"/>
</dbReference>
<protein>
    <submittedName>
        <fullName evidence="1">Uncharacterized protein</fullName>
    </submittedName>
</protein>
<dbReference type="Proteomes" id="UP001204376">
    <property type="component" value="Unassembled WGS sequence"/>
</dbReference>
<keyword evidence="2" id="KW-1185">Reference proteome</keyword>
<evidence type="ECO:0000313" key="2">
    <source>
        <dbReference type="Proteomes" id="UP001204376"/>
    </source>
</evidence>
<reference evidence="1 2" key="1">
    <citation type="submission" date="2022-07" db="EMBL/GenBank/DDBJ databases">
        <title>Mucilaginibacter sp. JC4.</title>
        <authorList>
            <person name="Le V."/>
            <person name="Ko S.-R."/>
            <person name="Ahn C.-Y."/>
            <person name="Oh H.-M."/>
        </authorList>
    </citation>
    <scope>NUCLEOTIDE SEQUENCE [LARGE SCALE GENOMIC DNA]</scope>
    <source>
        <strain evidence="1 2">JC4</strain>
    </source>
</reference>